<proteinExistence type="predicted"/>
<keyword evidence="6" id="KW-1185">Reference proteome</keyword>
<feature type="domain" description="WSC" evidence="4">
    <location>
        <begin position="219"/>
        <end position="312"/>
    </location>
</feature>
<evidence type="ECO:0000313" key="6">
    <source>
        <dbReference type="Proteomes" id="UP001355207"/>
    </source>
</evidence>
<accession>A0AAX4K3F4</accession>
<dbReference type="RefSeq" id="XP_066078057.1">
    <property type="nucleotide sequence ID" value="XM_066221960.1"/>
</dbReference>
<dbReference type="PANTHER" id="PTHR45964:SF5">
    <property type="entry name" value="WSCD FAMILY MEMBER CG9164"/>
    <property type="match status" value="1"/>
</dbReference>
<dbReference type="PROSITE" id="PS51212">
    <property type="entry name" value="WSC"/>
    <property type="match status" value="5"/>
</dbReference>
<dbReference type="InterPro" id="IPR002889">
    <property type="entry name" value="WSC_carb-bd"/>
</dbReference>
<dbReference type="AlphaFoldDB" id="A0AAX4K3F4"/>
<dbReference type="InterPro" id="IPR051589">
    <property type="entry name" value="Sialate-O-sulfotransferase"/>
</dbReference>
<evidence type="ECO:0000259" key="4">
    <source>
        <dbReference type="PROSITE" id="PS51212"/>
    </source>
</evidence>
<gene>
    <name evidence="5" type="ORF">L201_006238</name>
</gene>
<feature type="domain" description="WSC" evidence="4">
    <location>
        <begin position="479"/>
        <end position="572"/>
    </location>
</feature>
<organism evidence="5 6">
    <name type="scientific">Kwoniella dendrophila CBS 6074</name>
    <dbReference type="NCBI Taxonomy" id="1295534"/>
    <lineage>
        <taxon>Eukaryota</taxon>
        <taxon>Fungi</taxon>
        <taxon>Dikarya</taxon>
        <taxon>Basidiomycota</taxon>
        <taxon>Agaricomycotina</taxon>
        <taxon>Tremellomycetes</taxon>
        <taxon>Tremellales</taxon>
        <taxon>Cryptococcaceae</taxon>
        <taxon>Kwoniella</taxon>
    </lineage>
</organism>
<reference evidence="5 6" key="1">
    <citation type="submission" date="2024-01" db="EMBL/GenBank/DDBJ databases">
        <title>Comparative genomics of Cryptococcus and Kwoniella reveals pathogenesis evolution and contrasting modes of karyotype evolution via chromosome fusion or intercentromeric recombination.</title>
        <authorList>
            <person name="Coelho M.A."/>
            <person name="David-Palma M."/>
            <person name="Shea T."/>
            <person name="Bowers K."/>
            <person name="McGinley-Smith S."/>
            <person name="Mohammad A.W."/>
            <person name="Gnirke A."/>
            <person name="Yurkov A.M."/>
            <person name="Nowrousian M."/>
            <person name="Sun S."/>
            <person name="Cuomo C.A."/>
            <person name="Heitman J."/>
        </authorList>
    </citation>
    <scope>NUCLEOTIDE SEQUENCE [LARGE SCALE GENOMIC DNA]</scope>
    <source>
        <strain evidence="5 6">CBS 6074</strain>
    </source>
</reference>
<feature type="domain" description="WSC" evidence="4">
    <location>
        <begin position="594"/>
        <end position="687"/>
    </location>
</feature>
<feature type="domain" description="WSC" evidence="4">
    <location>
        <begin position="804"/>
        <end position="907"/>
    </location>
</feature>
<dbReference type="Pfam" id="PF01822">
    <property type="entry name" value="WSC"/>
    <property type="match status" value="5"/>
</dbReference>
<evidence type="ECO:0000313" key="5">
    <source>
        <dbReference type="EMBL" id="WWC91295.1"/>
    </source>
</evidence>
<dbReference type="GeneID" id="91096907"/>
<feature type="chain" id="PRO_5043466742" description="WSC domain-containing protein" evidence="3">
    <location>
        <begin position="27"/>
        <end position="924"/>
    </location>
</feature>
<feature type="domain" description="WSC" evidence="4">
    <location>
        <begin position="698"/>
        <end position="792"/>
    </location>
</feature>
<keyword evidence="3" id="KW-0732">Signal</keyword>
<dbReference type="SMART" id="SM00321">
    <property type="entry name" value="WSC"/>
    <property type="match status" value="5"/>
</dbReference>
<sequence>MVKSLTFSFTLSILVALLSISTSVQAETFNNGPNRLDRKATPVQRNVAARAATTSAADPWAKFSQFNWNTWATNWGWAGHTLSYVKAWYFDEYGYNLPDGVYSWGQLSYYVSYFGTYNPSPKPSISSYGAANNEDPWVYGTLASSTTSTKAAATSTTSSSAAPASSSSSKSSSAAAVSSSSIAPSTSSSSAKASSTSSSAAAASSSAASLSGGVTTTNGWTSQGCYQDAYPHYVPDYFERQDYMTQEYCASVCYKLGKPFMAVEYGSDCYCSTSLGSGNFPKLADSQCTYTCSGNPNENCGDYYKLVLFKYTGSTPIGTFPSSSSSVASSSASSSAAASSSASSSKASSSSSSAAASSSSSAAASSSSSSSVTASSSSSSSAAASSSSSAASSSSSSSSVTASSSSSSSAAASSSSSSSVASSSTSSSATSSSASSSVASSSTSSSASSSVVVSSSTSSSSSSSASPSPTAPAVPSGWAVASSPCIADGKTGRALLGSFTIDYNNTIESCLAKCDAGGYPIAGIEYGNQCFCGSYLSNGASLKTTAKCAVPCPGNSLETCGGYYAMSLYISTKLNGAALSADLSSVTATLPDGWSTIAQCMPEVNGRALTGYQWSTDAMTVPQCLNKCASMGYQYGGVEYGRECYCGNSIDNGADITKTSQLCGTPCAGNPSTACGGWNSLQVFQNPAYSYSNTVINGYVKTACLQEVASRALRGAAYKDEANMTVESCTSYCAERGYIMSAVEYGSECYCGSALVGGASLLLTSGQCNMPCVGNANENCGGPNALWLYINPNSLTASVTLPTGWTYKGCVAEGWTDRALNFTATSYIQKGTMTGELCSRQCAQLGYNMAGTEYASQCYCGNSFTGGATGAIIDTLTDGSGQCNYACAGNAAQMCGGASRLSLYSSLATLPSTGTTGTGTVVIL</sequence>
<keyword evidence="1" id="KW-0677">Repeat</keyword>
<dbReference type="EMBL" id="CP144105">
    <property type="protein sequence ID" value="WWC91295.1"/>
    <property type="molecule type" value="Genomic_DNA"/>
</dbReference>
<dbReference type="Proteomes" id="UP001355207">
    <property type="component" value="Chromosome 8"/>
</dbReference>
<dbReference type="PANTHER" id="PTHR45964">
    <property type="entry name" value="WSCD FAMILY MEMBER CG9164"/>
    <property type="match status" value="1"/>
</dbReference>
<feature type="signal peptide" evidence="3">
    <location>
        <begin position="1"/>
        <end position="26"/>
    </location>
</feature>
<name>A0AAX4K3F4_9TREE</name>
<feature type="region of interest" description="Disordered" evidence="2">
    <location>
        <begin position="404"/>
        <end position="444"/>
    </location>
</feature>
<protein>
    <recommendedName>
        <fullName evidence="4">WSC domain-containing protein</fullName>
    </recommendedName>
</protein>
<evidence type="ECO:0000256" key="3">
    <source>
        <dbReference type="SAM" id="SignalP"/>
    </source>
</evidence>
<evidence type="ECO:0000256" key="2">
    <source>
        <dbReference type="SAM" id="MobiDB-lite"/>
    </source>
</evidence>
<evidence type="ECO:0000256" key="1">
    <source>
        <dbReference type="ARBA" id="ARBA00022737"/>
    </source>
</evidence>